<evidence type="ECO:0000313" key="2">
    <source>
        <dbReference type="Proteomes" id="UP000182259"/>
    </source>
</evidence>
<accession>A0A1L0BSP2</accession>
<proteinExistence type="predicted"/>
<gene>
    <name evidence="1" type="ORF">SAMEA4029009_CIC11G00000001473</name>
</gene>
<name>A0A1L0BSP2_9ASCO</name>
<dbReference type="AlphaFoldDB" id="A0A1L0BSP2"/>
<dbReference type="Proteomes" id="UP000182259">
    <property type="component" value="Chromosome III"/>
</dbReference>
<reference evidence="2" key="1">
    <citation type="submission" date="2016-10" db="EMBL/GenBank/DDBJ databases">
        <authorList>
            <person name="Geijer C."/>
            <person name="Jareborg N."/>
            <person name="Dainat J."/>
        </authorList>
    </citation>
    <scope>NUCLEOTIDE SEQUENCE [LARGE SCALE GENOMIC DNA]</scope>
    <source>
        <strain evidence="2">PYCC 4715</strain>
    </source>
</reference>
<organism evidence="1 2">
    <name type="scientific">Sungouiella intermedia</name>
    <dbReference type="NCBI Taxonomy" id="45354"/>
    <lineage>
        <taxon>Eukaryota</taxon>
        <taxon>Fungi</taxon>
        <taxon>Dikarya</taxon>
        <taxon>Ascomycota</taxon>
        <taxon>Saccharomycotina</taxon>
        <taxon>Pichiomycetes</taxon>
        <taxon>Metschnikowiaceae</taxon>
        <taxon>Sungouiella</taxon>
    </lineage>
</organism>
<evidence type="ECO:0000313" key="1">
    <source>
        <dbReference type="EMBL" id="SGZ54385.1"/>
    </source>
</evidence>
<sequence>MRSSCRILRHLPTPETVLTRDLFLLFPQVSSVNKVSYLGRKPSFYSRIVTDYKPDEASQGRKYRNTYIKETLEHDLHFRKHLESRTDHIQNFLGPDFKLDFNDLLCILCGISDMTIDLGTEKISLNNPVFPNLHVEHNRLRDMGERFFSLHCMSSTVFADLQHLTASQMELEHSLGCLDDTKLLITEFMRKNNLYDCLIPYRGATSGLPLDQKEYDRLRSQIKDDTAVASFYTMLGVMNARFGSQKVLDGLWNPIIMSSDKGILDIITAKLTGSDN</sequence>
<protein>
    <submittedName>
        <fullName evidence="1">CIC11C00000001473</fullName>
    </submittedName>
</protein>
<dbReference type="EMBL" id="LT635766">
    <property type="protein sequence ID" value="SGZ54385.1"/>
    <property type="molecule type" value="Genomic_DNA"/>
</dbReference>